<dbReference type="Proteomes" id="UP000183760">
    <property type="component" value="Unassembled WGS sequence"/>
</dbReference>
<sequence>MNEELAITVGTAAKAARARLGLTQADVAERVGIAMEVYSRMERGRVLPSVTTLRRLCLVLCMDANALLGLSEGAPVAVRGQVGPRVEDPPVLRRLLRSLRALEPEALRAVVQVVQGALALRRR</sequence>
<comment type="caution">
    <text evidence="3">The sequence shown here is derived from an EMBL/GenBank/DDBJ whole genome shotgun (WGS) entry which is preliminary data.</text>
</comment>
<dbReference type="AlphaFoldDB" id="A0A511TAK3"/>
<evidence type="ECO:0000313" key="6">
    <source>
        <dbReference type="Proteomes" id="UP000321514"/>
    </source>
</evidence>
<dbReference type="PROSITE" id="PS50943">
    <property type="entry name" value="HTH_CROC1"/>
    <property type="match status" value="1"/>
</dbReference>
<dbReference type="PANTHER" id="PTHR46797">
    <property type="entry name" value="HTH-TYPE TRANSCRIPTIONAL REGULATOR"/>
    <property type="match status" value="1"/>
</dbReference>
<dbReference type="InterPro" id="IPR001387">
    <property type="entry name" value="Cro/C1-type_HTH"/>
</dbReference>
<evidence type="ECO:0000259" key="2">
    <source>
        <dbReference type="PROSITE" id="PS50943"/>
    </source>
</evidence>
<gene>
    <name evidence="3" type="ORF">MFU01_62280</name>
    <name evidence="4" type="ORF">SAMN05443572_11441</name>
</gene>
<evidence type="ECO:0000256" key="1">
    <source>
        <dbReference type="ARBA" id="ARBA00023125"/>
    </source>
</evidence>
<feature type="domain" description="HTH cro/C1-type" evidence="2">
    <location>
        <begin position="14"/>
        <end position="67"/>
    </location>
</feature>
<organism evidence="3 6">
    <name type="scientific">Myxococcus fulvus</name>
    <dbReference type="NCBI Taxonomy" id="33"/>
    <lineage>
        <taxon>Bacteria</taxon>
        <taxon>Pseudomonadati</taxon>
        <taxon>Myxococcota</taxon>
        <taxon>Myxococcia</taxon>
        <taxon>Myxococcales</taxon>
        <taxon>Cystobacterineae</taxon>
        <taxon>Myxococcaceae</taxon>
        <taxon>Myxococcus</taxon>
    </lineage>
</organism>
<dbReference type="STRING" id="1334629.MFUL124B02_42635"/>
<dbReference type="EMBL" id="BJXR01000044">
    <property type="protein sequence ID" value="GEN11191.1"/>
    <property type="molecule type" value="Genomic_DNA"/>
</dbReference>
<dbReference type="GO" id="GO:0003677">
    <property type="term" value="F:DNA binding"/>
    <property type="evidence" value="ECO:0007669"/>
    <property type="project" value="UniProtKB-KW"/>
</dbReference>
<dbReference type="SMART" id="SM00530">
    <property type="entry name" value="HTH_XRE"/>
    <property type="match status" value="1"/>
</dbReference>
<dbReference type="RefSeq" id="WP_046717150.1">
    <property type="nucleotide sequence ID" value="NZ_BJXR01000044.1"/>
</dbReference>
<dbReference type="InterPro" id="IPR050807">
    <property type="entry name" value="TransReg_Diox_bact_type"/>
</dbReference>
<dbReference type="Proteomes" id="UP000321514">
    <property type="component" value="Unassembled WGS sequence"/>
</dbReference>
<dbReference type="Gene3D" id="1.10.260.40">
    <property type="entry name" value="lambda repressor-like DNA-binding domains"/>
    <property type="match status" value="1"/>
</dbReference>
<keyword evidence="1 4" id="KW-0238">DNA-binding</keyword>
<dbReference type="InterPro" id="IPR010982">
    <property type="entry name" value="Lambda_DNA-bd_dom_sf"/>
</dbReference>
<reference evidence="3 6" key="2">
    <citation type="submission" date="2019-07" db="EMBL/GenBank/DDBJ databases">
        <title>Whole genome shotgun sequence of Myxococcus fulvus NBRC 100333.</title>
        <authorList>
            <person name="Hosoyama A."/>
            <person name="Uohara A."/>
            <person name="Ohji S."/>
            <person name="Ichikawa N."/>
        </authorList>
    </citation>
    <scope>NUCLEOTIDE SEQUENCE [LARGE SCALE GENOMIC DNA]</scope>
    <source>
        <strain evidence="3 6">NBRC 100333</strain>
    </source>
</reference>
<evidence type="ECO:0000313" key="3">
    <source>
        <dbReference type="EMBL" id="GEN11191.1"/>
    </source>
</evidence>
<dbReference type="Pfam" id="PF01381">
    <property type="entry name" value="HTH_3"/>
    <property type="match status" value="1"/>
</dbReference>
<dbReference type="GO" id="GO:0005829">
    <property type="term" value="C:cytosol"/>
    <property type="evidence" value="ECO:0007669"/>
    <property type="project" value="TreeGrafter"/>
</dbReference>
<name>A0A511TAK3_MYXFU</name>
<dbReference type="SUPFAM" id="SSF47413">
    <property type="entry name" value="lambda repressor-like DNA-binding domains"/>
    <property type="match status" value="1"/>
</dbReference>
<dbReference type="GO" id="GO:0003700">
    <property type="term" value="F:DNA-binding transcription factor activity"/>
    <property type="evidence" value="ECO:0007669"/>
    <property type="project" value="TreeGrafter"/>
</dbReference>
<dbReference type="CDD" id="cd00093">
    <property type="entry name" value="HTH_XRE"/>
    <property type="match status" value="1"/>
</dbReference>
<dbReference type="OrthoDB" id="5511973at2"/>
<evidence type="ECO:0000313" key="4">
    <source>
        <dbReference type="EMBL" id="SEU39415.1"/>
    </source>
</evidence>
<dbReference type="PANTHER" id="PTHR46797:SF1">
    <property type="entry name" value="METHYLPHOSPHONATE SYNTHASE"/>
    <property type="match status" value="1"/>
</dbReference>
<keyword evidence="5" id="KW-1185">Reference proteome</keyword>
<accession>A0A511TAK3</accession>
<proteinExistence type="predicted"/>
<protein>
    <submittedName>
        <fullName evidence="4">DNA-binding transcriptional regulator, XRE-family HTH domain</fullName>
    </submittedName>
</protein>
<reference evidence="4 5" key="1">
    <citation type="submission" date="2016-10" db="EMBL/GenBank/DDBJ databases">
        <authorList>
            <person name="Varghese N."/>
            <person name="Submissions S."/>
        </authorList>
    </citation>
    <scope>NUCLEOTIDE SEQUENCE [LARGE SCALE GENOMIC DNA]</scope>
    <source>
        <strain evidence="4 5">DSM 16525</strain>
    </source>
</reference>
<evidence type="ECO:0000313" key="5">
    <source>
        <dbReference type="Proteomes" id="UP000183760"/>
    </source>
</evidence>
<dbReference type="EMBL" id="FOIB01000014">
    <property type="protein sequence ID" value="SEU39415.1"/>
    <property type="molecule type" value="Genomic_DNA"/>
</dbReference>